<gene>
    <name evidence="2" type="ORF">Tco_0891123</name>
</gene>
<feature type="region of interest" description="Disordered" evidence="1">
    <location>
        <begin position="184"/>
        <end position="230"/>
    </location>
</feature>
<evidence type="ECO:0000313" key="2">
    <source>
        <dbReference type="EMBL" id="GJT21186.1"/>
    </source>
</evidence>
<accession>A0ABQ5C201</accession>
<reference evidence="2" key="1">
    <citation type="journal article" date="2022" name="Int. J. Mol. Sci.">
        <title>Draft Genome of Tanacetum Coccineum: Genomic Comparison of Closely Related Tanacetum-Family Plants.</title>
        <authorList>
            <person name="Yamashiro T."/>
            <person name="Shiraishi A."/>
            <person name="Nakayama K."/>
            <person name="Satake H."/>
        </authorList>
    </citation>
    <scope>NUCLEOTIDE SEQUENCE</scope>
</reference>
<evidence type="ECO:0000313" key="3">
    <source>
        <dbReference type="Proteomes" id="UP001151760"/>
    </source>
</evidence>
<dbReference type="EMBL" id="BQNB010013868">
    <property type="protein sequence ID" value="GJT21186.1"/>
    <property type="molecule type" value="Genomic_DNA"/>
</dbReference>
<comment type="caution">
    <text evidence="2">The sequence shown here is derived from an EMBL/GenBank/DDBJ whole genome shotgun (WGS) entry which is preliminary data.</text>
</comment>
<evidence type="ECO:0000256" key="1">
    <source>
        <dbReference type="SAM" id="MobiDB-lite"/>
    </source>
</evidence>
<name>A0ABQ5C201_9ASTR</name>
<feature type="compositionally biased region" description="Polar residues" evidence="1">
    <location>
        <begin position="184"/>
        <end position="206"/>
    </location>
</feature>
<evidence type="ECO:0008006" key="4">
    <source>
        <dbReference type="Google" id="ProtNLM"/>
    </source>
</evidence>
<protein>
    <recommendedName>
        <fullName evidence="4">Gag protein</fullName>
    </recommendedName>
</protein>
<sequence length="386" mass="44252">MSNTNNILQTQTSNALHNAIMKAGGKDRPPMFVSEGSLETTTEGYMENYKNVSQDIRNQLDAEAEAVQIIITGVDNDIYPTVDVCPNTFEMWKEIKMLKQGESINVQDLEINLYWEFGKFTSRDEWQRFVALVKQSQELKTVSYHKLYDILKQHQNEVNEIRAERLARTANPLALVAQQQPAYHPQNHPTHYTHNSSTRSQQASTRNKGKAIVNSPPPTYDQQPEMVAQDDALSKEKEIDKLMALIFLSFKKIYKPTNNNLKTSSNTSRANQDNTPRINRGAARECQKPKRAKDAAYHKEKMLLCKQEEAGFQLNAEQAEWRDDTDDEPEDQKLEAHYMYMAQIQEVTPDAADNSGPIFDVEPLQTVQNDNDNYNMFANDREQPQC</sequence>
<dbReference type="Proteomes" id="UP001151760">
    <property type="component" value="Unassembled WGS sequence"/>
</dbReference>
<keyword evidence="3" id="KW-1185">Reference proteome</keyword>
<organism evidence="2 3">
    <name type="scientific">Tanacetum coccineum</name>
    <dbReference type="NCBI Taxonomy" id="301880"/>
    <lineage>
        <taxon>Eukaryota</taxon>
        <taxon>Viridiplantae</taxon>
        <taxon>Streptophyta</taxon>
        <taxon>Embryophyta</taxon>
        <taxon>Tracheophyta</taxon>
        <taxon>Spermatophyta</taxon>
        <taxon>Magnoliopsida</taxon>
        <taxon>eudicotyledons</taxon>
        <taxon>Gunneridae</taxon>
        <taxon>Pentapetalae</taxon>
        <taxon>asterids</taxon>
        <taxon>campanulids</taxon>
        <taxon>Asterales</taxon>
        <taxon>Asteraceae</taxon>
        <taxon>Asteroideae</taxon>
        <taxon>Anthemideae</taxon>
        <taxon>Anthemidinae</taxon>
        <taxon>Tanacetum</taxon>
    </lineage>
</organism>
<reference evidence="2" key="2">
    <citation type="submission" date="2022-01" db="EMBL/GenBank/DDBJ databases">
        <authorList>
            <person name="Yamashiro T."/>
            <person name="Shiraishi A."/>
            <person name="Satake H."/>
            <person name="Nakayama K."/>
        </authorList>
    </citation>
    <scope>NUCLEOTIDE SEQUENCE</scope>
</reference>
<proteinExistence type="predicted"/>